<evidence type="ECO:0000313" key="10">
    <source>
        <dbReference type="EMBL" id="KPH75193.1"/>
    </source>
</evidence>
<keyword evidence="6 7" id="KW-0320">Glycogen biosynthesis</keyword>
<dbReference type="EMBL" id="LGTK01000025">
    <property type="protein sequence ID" value="KPH75193.1"/>
    <property type="molecule type" value="Genomic_DNA"/>
</dbReference>
<feature type="binding site" evidence="7">
    <location>
        <position position="16"/>
    </location>
    <ligand>
        <name>ADP-alpha-D-glucose</name>
        <dbReference type="ChEBI" id="CHEBI:57498"/>
    </ligand>
</feature>
<dbReference type="InterPro" id="IPR011835">
    <property type="entry name" value="GS/SS"/>
</dbReference>
<feature type="domain" description="Starch synthase catalytic" evidence="9">
    <location>
        <begin position="3"/>
        <end position="230"/>
    </location>
</feature>
<reference evidence="10 11" key="1">
    <citation type="submission" date="2015-07" db="EMBL/GenBank/DDBJ databases">
        <title>High-quality draft genome sequence of Oceanobacillus caeni HM6, a bacillus isolated from a human feces.</title>
        <authorList>
            <person name="Kumar J."/>
            <person name="Verma M.K."/>
            <person name="Pandey R."/>
            <person name="Bhambi M."/>
            <person name="Chauhan N."/>
        </authorList>
    </citation>
    <scope>NUCLEOTIDE SEQUENCE [LARGE SCALE GENOMIC DNA]</scope>
    <source>
        <strain evidence="10 11">HM6</strain>
    </source>
</reference>
<comment type="function">
    <text evidence="2 7">Synthesizes alpha-1,4-glucan chains using ADP-glucose.</text>
</comment>
<comment type="catalytic activity">
    <reaction evidence="1 7">
        <text>[(1-&gt;4)-alpha-D-glucosyl](n) + ADP-alpha-D-glucose = [(1-&gt;4)-alpha-D-glucosyl](n+1) + ADP + H(+)</text>
        <dbReference type="Rhea" id="RHEA:18189"/>
        <dbReference type="Rhea" id="RHEA-COMP:9584"/>
        <dbReference type="Rhea" id="RHEA-COMP:9587"/>
        <dbReference type="ChEBI" id="CHEBI:15378"/>
        <dbReference type="ChEBI" id="CHEBI:15444"/>
        <dbReference type="ChEBI" id="CHEBI:57498"/>
        <dbReference type="ChEBI" id="CHEBI:456216"/>
        <dbReference type="EC" id="2.4.1.21"/>
    </reaction>
</comment>
<dbReference type="Pfam" id="PF08323">
    <property type="entry name" value="Glyco_transf_5"/>
    <property type="match status" value="1"/>
</dbReference>
<evidence type="ECO:0000256" key="3">
    <source>
        <dbReference type="ARBA" id="ARBA00010281"/>
    </source>
</evidence>
<evidence type="ECO:0000256" key="5">
    <source>
        <dbReference type="ARBA" id="ARBA00022679"/>
    </source>
</evidence>
<dbReference type="Proteomes" id="UP000037854">
    <property type="component" value="Unassembled WGS sequence"/>
</dbReference>
<evidence type="ECO:0000256" key="6">
    <source>
        <dbReference type="ARBA" id="ARBA00023056"/>
    </source>
</evidence>
<comment type="pathway">
    <text evidence="7">Glycan biosynthesis; glycogen biosynthesis.</text>
</comment>
<proteinExistence type="inferred from homology"/>
<dbReference type="PANTHER" id="PTHR45825:SF11">
    <property type="entry name" value="ALPHA AMYLASE DOMAIN-CONTAINING PROTEIN"/>
    <property type="match status" value="1"/>
</dbReference>
<dbReference type="HAMAP" id="MF_00484">
    <property type="entry name" value="Glycogen_synth"/>
    <property type="match status" value="1"/>
</dbReference>
<keyword evidence="11" id="KW-1185">Reference proteome</keyword>
<dbReference type="InterPro" id="IPR001296">
    <property type="entry name" value="Glyco_trans_1"/>
</dbReference>
<name>A0ABR5MJN8_9BACI</name>
<sequence>MENILFVASESTPFIKTGGLGDVIGSLPQALKQEQMEVRVILPMYDEISAEWKEKMEYVTSFDVPFGWRNQDAEVYTLKHNQVIYYFVANDYYFTRKGIYGYYDDGERFVYFSHAVMEFLNQGLFKPDILHAHDWQAAIAVVLANILKPINDMKTVFTIHNIKYQGMMPVDIFEDFFNLDREHIGGLEWNGMLNCLKGALFHADKITTVSPTYAEEIKYPFYSEGLHQVLLDRERDLAGILNGIDPKDYNPMTDPHVSFNYRSARSKKVENRLALGEELNMEMDLGMPLYVIISRLVEQKGFHLVQHILDEFLQEDVQFIVLGTGDHEFEHYFSEVANRYPEKFKSLITFDEGLARRLYASADFFLMPSQFEPCGLAQLIALQYKTVPIVRETGGLKDTVTSYNEITGEGNGFSFTNYNAHDLLHVLKYSLEIYHDHEQYQQLIRNVNRSQFTWKNSAEKYVELYEKLVPTPIYG</sequence>
<dbReference type="EC" id="2.4.1.21" evidence="7"/>
<organism evidence="10 11">
    <name type="scientific">Oceanobacillus caeni</name>
    <dbReference type="NCBI Taxonomy" id="405946"/>
    <lineage>
        <taxon>Bacteria</taxon>
        <taxon>Bacillati</taxon>
        <taxon>Bacillota</taxon>
        <taxon>Bacilli</taxon>
        <taxon>Bacillales</taxon>
        <taxon>Bacillaceae</taxon>
        <taxon>Oceanobacillus</taxon>
    </lineage>
</organism>
<evidence type="ECO:0000256" key="7">
    <source>
        <dbReference type="HAMAP-Rule" id="MF_00484"/>
    </source>
</evidence>
<evidence type="ECO:0000256" key="1">
    <source>
        <dbReference type="ARBA" id="ARBA00001478"/>
    </source>
</evidence>
<gene>
    <name evidence="7" type="primary">glgA</name>
    <name evidence="10" type="ORF">AFL42_08930</name>
</gene>
<feature type="domain" description="Glycosyl transferase family 1" evidence="8">
    <location>
        <begin position="288"/>
        <end position="446"/>
    </location>
</feature>
<dbReference type="InterPro" id="IPR013534">
    <property type="entry name" value="Starch_synth_cat_dom"/>
</dbReference>
<evidence type="ECO:0000259" key="9">
    <source>
        <dbReference type="Pfam" id="PF08323"/>
    </source>
</evidence>
<comment type="similarity">
    <text evidence="3 7">Belongs to the glycosyltransferase 1 family. Bacterial/plant glycogen synthase subfamily.</text>
</comment>
<dbReference type="NCBIfam" id="TIGR02095">
    <property type="entry name" value="glgA"/>
    <property type="match status" value="1"/>
</dbReference>
<dbReference type="CDD" id="cd03791">
    <property type="entry name" value="GT5_Glycogen_synthase_DULL1-like"/>
    <property type="match status" value="1"/>
</dbReference>
<dbReference type="NCBIfam" id="NF001898">
    <property type="entry name" value="PRK00654.1-1"/>
    <property type="match status" value="1"/>
</dbReference>
<keyword evidence="4 7" id="KW-0328">Glycosyltransferase</keyword>
<accession>A0ABR5MJN8</accession>
<evidence type="ECO:0000313" key="11">
    <source>
        <dbReference type="Proteomes" id="UP000037854"/>
    </source>
</evidence>
<dbReference type="PANTHER" id="PTHR45825">
    <property type="entry name" value="GRANULE-BOUND STARCH SYNTHASE 1, CHLOROPLASTIC/AMYLOPLASTIC"/>
    <property type="match status" value="1"/>
</dbReference>
<evidence type="ECO:0000259" key="8">
    <source>
        <dbReference type="Pfam" id="PF00534"/>
    </source>
</evidence>
<keyword evidence="5 7" id="KW-0808">Transferase</keyword>
<dbReference type="Gene3D" id="3.40.50.2000">
    <property type="entry name" value="Glycogen Phosphorylase B"/>
    <property type="match status" value="2"/>
</dbReference>
<comment type="caution">
    <text evidence="10">The sequence shown here is derived from an EMBL/GenBank/DDBJ whole genome shotgun (WGS) entry which is preliminary data.</text>
</comment>
<dbReference type="SUPFAM" id="SSF53756">
    <property type="entry name" value="UDP-Glycosyltransferase/glycogen phosphorylase"/>
    <property type="match status" value="1"/>
</dbReference>
<dbReference type="Pfam" id="PF00534">
    <property type="entry name" value="Glycos_transf_1"/>
    <property type="match status" value="1"/>
</dbReference>
<evidence type="ECO:0000256" key="4">
    <source>
        <dbReference type="ARBA" id="ARBA00022676"/>
    </source>
</evidence>
<protein>
    <recommendedName>
        <fullName evidence="7">Glycogen synthase</fullName>
        <ecNumber evidence="7">2.4.1.21</ecNumber>
    </recommendedName>
    <alternativeName>
        <fullName evidence="7">Starch [bacterial glycogen] synthase</fullName>
    </alternativeName>
</protein>
<evidence type="ECO:0000256" key="2">
    <source>
        <dbReference type="ARBA" id="ARBA00002764"/>
    </source>
</evidence>
<dbReference type="RefSeq" id="WP_047184516.1">
    <property type="nucleotide sequence ID" value="NZ_JAHHXM010000041.1"/>
</dbReference>